<dbReference type="RefSeq" id="WP_229784858.1">
    <property type="nucleotide sequence ID" value="NZ_BMPE01000037.1"/>
</dbReference>
<dbReference type="Pfam" id="PF13091">
    <property type="entry name" value="PLDc_2"/>
    <property type="match status" value="1"/>
</dbReference>
<evidence type="ECO:0000313" key="4">
    <source>
        <dbReference type="Proteomes" id="UP000604341"/>
    </source>
</evidence>
<dbReference type="SMART" id="SM00155">
    <property type="entry name" value="PLDc"/>
    <property type="match status" value="2"/>
</dbReference>
<feature type="domain" description="PLD phosphodiesterase" evidence="2">
    <location>
        <begin position="429"/>
        <end position="456"/>
    </location>
</feature>
<dbReference type="Gene3D" id="3.30.870.10">
    <property type="entry name" value="Endonuclease Chain A"/>
    <property type="match status" value="2"/>
</dbReference>
<evidence type="ECO:0000259" key="2">
    <source>
        <dbReference type="PROSITE" id="PS50035"/>
    </source>
</evidence>
<keyword evidence="1" id="KW-0732">Signal</keyword>
<dbReference type="PANTHER" id="PTHR21248:SF22">
    <property type="entry name" value="PHOSPHOLIPASE D"/>
    <property type="match status" value="1"/>
</dbReference>
<sequence>MTWVARLLVTALLFLSSTSAQDTVRELRVGQLTLLRGALPPPNAAALDGLDTAPACPRPDAPLDRVLYDQLLGAGAALSCGNRFEGLQHFPGDDTHPFAPYEALGQQILAAKRDVLIANMVWDGGPDAPGFRLAQTLSELRRQVQAHPERYPQGLTVRVLLGNSVRFDAPLDPTANAFNAARDLLSAGLPLTGAPEAGWRLDLANYRYAVPHSHMKLIVIDGQEVITGGFNISALHLPAAVPGGSAVHDVALSVRGPVARHAAAAFRDAWSSSRALRCTAEAAAATARQDCHLVDEAAPDPLIWWGPPAPAGEARVYGLYRRSGYGSGDAALTALFGAAQTRIDLLQSQVSGDLACDLSLTAPGGCPLDTRGLPVWQAIVSAIRERHVHVRLVLDRAPVLQTEALTLLGSLQAELRPLGLDGYLEARWSAHRLHTKAAVVDGAMTVVGSTNLHFSSFGPGGLTEYDLATSDPAAITAVQATFEDEWRQAQPVTLPWWLRSFP</sequence>
<feature type="chain" id="PRO_5045078943" description="PLD phosphodiesterase domain-containing protein" evidence="1">
    <location>
        <begin position="23"/>
        <end position="502"/>
    </location>
</feature>
<name>A0ABQ2FRQ8_9DEIO</name>
<proteinExistence type="predicted"/>
<evidence type="ECO:0000256" key="1">
    <source>
        <dbReference type="SAM" id="SignalP"/>
    </source>
</evidence>
<protein>
    <recommendedName>
        <fullName evidence="2">PLD phosphodiesterase domain-containing protein</fullName>
    </recommendedName>
</protein>
<dbReference type="PROSITE" id="PS50035">
    <property type="entry name" value="PLD"/>
    <property type="match status" value="2"/>
</dbReference>
<comment type="caution">
    <text evidence="3">The sequence shown here is derived from an EMBL/GenBank/DDBJ whole genome shotgun (WGS) entry which is preliminary data.</text>
</comment>
<organism evidence="3 4">
    <name type="scientific">Deinococcus radiotolerans</name>
    <dbReference type="NCBI Taxonomy" id="1309407"/>
    <lineage>
        <taxon>Bacteria</taxon>
        <taxon>Thermotogati</taxon>
        <taxon>Deinococcota</taxon>
        <taxon>Deinococci</taxon>
        <taxon>Deinococcales</taxon>
        <taxon>Deinococcaceae</taxon>
        <taxon>Deinococcus</taxon>
    </lineage>
</organism>
<dbReference type="EMBL" id="BMPE01000037">
    <property type="protein sequence ID" value="GGL20155.1"/>
    <property type="molecule type" value="Genomic_DNA"/>
</dbReference>
<dbReference type="PANTHER" id="PTHR21248">
    <property type="entry name" value="CARDIOLIPIN SYNTHASE"/>
    <property type="match status" value="1"/>
</dbReference>
<keyword evidence="4" id="KW-1185">Reference proteome</keyword>
<dbReference type="InterPro" id="IPR025202">
    <property type="entry name" value="PLD-like_dom"/>
</dbReference>
<feature type="domain" description="PLD phosphodiesterase" evidence="2">
    <location>
        <begin position="214"/>
        <end position="236"/>
    </location>
</feature>
<reference evidence="4" key="1">
    <citation type="journal article" date="2019" name="Int. J. Syst. Evol. Microbiol.">
        <title>The Global Catalogue of Microorganisms (GCM) 10K type strain sequencing project: providing services to taxonomists for standard genome sequencing and annotation.</title>
        <authorList>
            <consortium name="The Broad Institute Genomics Platform"/>
            <consortium name="The Broad Institute Genome Sequencing Center for Infectious Disease"/>
            <person name="Wu L."/>
            <person name="Ma J."/>
        </authorList>
    </citation>
    <scope>NUCLEOTIDE SEQUENCE [LARGE SCALE GENOMIC DNA]</scope>
    <source>
        <strain evidence="4">JCM 19173</strain>
    </source>
</reference>
<accession>A0ABQ2FRQ8</accession>
<feature type="signal peptide" evidence="1">
    <location>
        <begin position="1"/>
        <end position="22"/>
    </location>
</feature>
<dbReference type="Proteomes" id="UP000604341">
    <property type="component" value="Unassembled WGS sequence"/>
</dbReference>
<evidence type="ECO:0000313" key="3">
    <source>
        <dbReference type="EMBL" id="GGL20155.1"/>
    </source>
</evidence>
<gene>
    <name evidence="3" type="ORF">GCM10010844_43810</name>
</gene>
<dbReference type="InterPro" id="IPR001736">
    <property type="entry name" value="PLipase_D/transphosphatidylase"/>
</dbReference>
<dbReference type="SUPFAM" id="SSF56024">
    <property type="entry name" value="Phospholipase D/nuclease"/>
    <property type="match status" value="2"/>
</dbReference>